<dbReference type="PANTHER" id="PTHR43544">
    <property type="entry name" value="SHORT-CHAIN DEHYDROGENASE/REDUCTASE"/>
    <property type="match status" value="1"/>
</dbReference>
<keyword evidence="6" id="KW-1185">Reference proteome</keyword>
<protein>
    <recommendedName>
        <fullName evidence="7">C-factor</fullName>
    </recommendedName>
</protein>
<organism evidence="5 6">
    <name type="scientific">Mucor saturninus</name>
    <dbReference type="NCBI Taxonomy" id="64648"/>
    <lineage>
        <taxon>Eukaryota</taxon>
        <taxon>Fungi</taxon>
        <taxon>Fungi incertae sedis</taxon>
        <taxon>Mucoromycota</taxon>
        <taxon>Mucoromycotina</taxon>
        <taxon>Mucoromycetes</taxon>
        <taxon>Mucorales</taxon>
        <taxon>Mucorineae</taxon>
        <taxon>Mucoraceae</taxon>
        <taxon>Mucor</taxon>
    </lineage>
</organism>
<dbReference type="PANTHER" id="PTHR43544:SF7">
    <property type="entry name" value="NADB-LER2"/>
    <property type="match status" value="1"/>
</dbReference>
<keyword evidence="2" id="KW-0521">NADP</keyword>
<gene>
    <name evidence="5" type="ORF">INT47_007851</name>
</gene>
<dbReference type="PRINTS" id="PR00080">
    <property type="entry name" value="SDRFAMILY"/>
</dbReference>
<dbReference type="AlphaFoldDB" id="A0A8H7REG8"/>
<evidence type="ECO:0000313" key="5">
    <source>
        <dbReference type="EMBL" id="KAG2208752.1"/>
    </source>
</evidence>
<dbReference type="Proteomes" id="UP000603453">
    <property type="component" value="Unassembled WGS sequence"/>
</dbReference>
<dbReference type="OrthoDB" id="9876299at2759"/>
<sequence length="240" mass="25976">MAKTYIVTGASRGLGLEFVKQIAANGHTVFACARNPDSSKDLQALIDNKQVFGVKLDTTCEKSIKAAVEEIDSKAPQGVDILINNAGIGGTMGLNVENTPKEEYMKIFETNVAGVSEVLKAFLPLLRKRGQDQTKKVLNMSSMLGSIADMETGDGLGFGSAYCVSKAAVNMLTKMFANQLAKENFIIYASHPGWVKTDLGGDDAPVEKKDSIAGQLKKIDDLTPKDNGRFYDFEGSHMNW</sequence>
<proteinExistence type="inferred from homology"/>
<evidence type="ECO:0008006" key="7">
    <source>
        <dbReference type="Google" id="ProtNLM"/>
    </source>
</evidence>
<dbReference type="Gene3D" id="3.40.50.720">
    <property type="entry name" value="NAD(P)-binding Rossmann-like Domain"/>
    <property type="match status" value="1"/>
</dbReference>
<evidence type="ECO:0000313" key="6">
    <source>
        <dbReference type="Proteomes" id="UP000603453"/>
    </source>
</evidence>
<dbReference type="Pfam" id="PF00106">
    <property type="entry name" value="adh_short"/>
    <property type="match status" value="1"/>
</dbReference>
<reference evidence="5" key="1">
    <citation type="submission" date="2020-12" db="EMBL/GenBank/DDBJ databases">
        <title>Metabolic potential, ecology and presence of endohyphal bacteria is reflected in genomic diversity of Mucoromycotina.</title>
        <authorList>
            <person name="Muszewska A."/>
            <person name="Okrasinska A."/>
            <person name="Steczkiewicz K."/>
            <person name="Drgas O."/>
            <person name="Orlowska M."/>
            <person name="Perlinska-Lenart U."/>
            <person name="Aleksandrzak-Piekarczyk T."/>
            <person name="Szatraj K."/>
            <person name="Zielenkiewicz U."/>
            <person name="Pilsyk S."/>
            <person name="Malc E."/>
            <person name="Mieczkowski P."/>
            <person name="Kruszewska J.S."/>
            <person name="Biernat P."/>
            <person name="Pawlowska J."/>
        </authorList>
    </citation>
    <scope>NUCLEOTIDE SEQUENCE</scope>
    <source>
        <strain evidence="5">WA0000017839</strain>
    </source>
</reference>
<dbReference type="PRINTS" id="PR00081">
    <property type="entry name" value="GDHRDH"/>
</dbReference>
<evidence type="ECO:0000256" key="3">
    <source>
        <dbReference type="ARBA" id="ARBA00023002"/>
    </source>
</evidence>
<accession>A0A8H7REG8</accession>
<dbReference type="InterPro" id="IPR051468">
    <property type="entry name" value="Fungal_SecMetab_SDRs"/>
</dbReference>
<dbReference type="InterPro" id="IPR020904">
    <property type="entry name" value="Sc_DH/Rdtase_CS"/>
</dbReference>
<dbReference type="InterPro" id="IPR036291">
    <property type="entry name" value="NAD(P)-bd_dom_sf"/>
</dbReference>
<dbReference type="PROSITE" id="PS00061">
    <property type="entry name" value="ADH_SHORT"/>
    <property type="match status" value="1"/>
</dbReference>
<dbReference type="CDD" id="cd05325">
    <property type="entry name" value="carb_red_sniffer_like_SDR_c"/>
    <property type="match status" value="1"/>
</dbReference>
<evidence type="ECO:0000256" key="2">
    <source>
        <dbReference type="ARBA" id="ARBA00022857"/>
    </source>
</evidence>
<dbReference type="SUPFAM" id="SSF51735">
    <property type="entry name" value="NAD(P)-binding Rossmann-fold domains"/>
    <property type="match status" value="1"/>
</dbReference>
<comment type="caution">
    <text evidence="5">The sequence shown here is derived from an EMBL/GenBank/DDBJ whole genome shotgun (WGS) entry which is preliminary data.</text>
</comment>
<evidence type="ECO:0000256" key="1">
    <source>
        <dbReference type="ARBA" id="ARBA00006484"/>
    </source>
</evidence>
<dbReference type="GO" id="GO:0005737">
    <property type="term" value="C:cytoplasm"/>
    <property type="evidence" value="ECO:0007669"/>
    <property type="project" value="TreeGrafter"/>
</dbReference>
<comment type="similarity">
    <text evidence="1 4">Belongs to the short-chain dehydrogenases/reductases (SDR) family.</text>
</comment>
<evidence type="ECO:0000256" key="4">
    <source>
        <dbReference type="RuleBase" id="RU000363"/>
    </source>
</evidence>
<dbReference type="InterPro" id="IPR002347">
    <property type="entry name" value="SDR_fam"/>
</dbReference>
<dbReference type="EMBL" id="JAEPRD010000018">
    <property type="protein sequence ID" value="KAG2208752.1"/>
    <property type="molecule type" value="Genomic_DNA"/>
</dbReference>
<name>A0A8H7REG8_9FUNG</name>
<keyword evidence="3" id="KW-0560">Oxidoreductase</keyword>
<dbReference type="GO" id="GO:0016491">
    <property type="term" value="F:oxidoreductase activity"/>
    <property type="evidence" value="ECO:0007669"/>
    <property type="project" value="UniProtKB-KW"/>
</dbReference>
<dbReference type="PROSITE" id="PS51257">
    <property type="entry name" value="PROKAR_LIPOPROTEIN"/>
    <property type="match status" value="1"/>
</dbReference>